<name>A0A0V8D9K0_LACLL</name>
<evidence type="ECO:0000313" key="5">
    <source>
        <dbReference type="Proteomes" id="UP000052991"/>
    </source>
</evidence>
<organism evidence="4 5">
    <name type="scientific">Lactococcus lactis subsp. lactis</name>
    <name type="common">Streptococcus lactis</name>
    <dbReference type="NCBI Taxonomy" id="1360"/>
    <lineage>
        <taxon>Bacteria</taxon>
        <taxon>Bacillati</taxon>
        <taxon>Bacillota</taxon>
        <taxon>Bacilli</taxon>
        <taxon>Lactobacillales</taxon>
        <taxon>Streptococcaceae</taxon>
        <taxon>Lactococcus</taxon>
    </lineage>
</organism>
<reference evidence="2" key="4">
    <citation type="submission" date="2023-09" db="EMBL/GenBank/DDBJ databases">
        <title>Complete Genomes and Methylome analysis of Lactococcus lactis subs lactis strains.</title>
        <authorList>
            <person name="Fomenkov A."/>
            <person name="McDonnell B."/>
            <person name="Sun L."/>
            <person name="Van Sinderen D."/>
            <person name="Roberts R.J."/>
        </authorList>
    </citation>
    <scope>NUCLEOTIDE SEQUENCE</scope>
    <source>
        <strain evidence="2">229</strain>
    </source>
</reference>
<dbReference type="Proteomes" id="UP001055586">
    <property type="component" value="Chromosome"/>
</dbReference>
<evidence type="ECO:0000259" key="1">
    <source>
        <dbReference type="Pfam" id="PF18885"/>
    </source>
</evidence>
<reference evidence="3 6" key="2">
    <citation type="journal article" date="2017" name="BMC Genomics">
        <title>Comparative and functional genomics of the Lactococcus lactis taxon; insights into evolution and niche adaptation.</title>
        <authorList>
            <person name="Kelleher P."/>
            <person name="Bottacini F."/>
            <person name="Mahony J."/>
            <person name="Kilcawley K.N."/>
            <person name="van Sinderen D."/>
        </authorList>
    </citation>
    <scope>NUCLEOTIDE SEQUENCE [LARGE SCALE GENOMIC DNA]</scope>
    <source>
        <strain evidence="3 6">275</strain>
    </source>
</reference>
<dbReference type="EMBL" id="LKLW01000044">
    <property type="protein sequence ID" value="KSU28559.1"/>
    <property type="molecule type" value="Genomic_DNA"/>
</dbReference>
<dbReference type="PATRIC" id="fig|1360.103.peg.27"/>
<sequence length="176" mass="19853">MEDLKARGNVYLLLSIITAVGVWNIANGTQVKASSKRSVYRLYNSNVKGGDHYYTLSKYEAKTLVNLGWRWDNNANPVFYSTGTVNLYVSYNPNAQSGAHNYTTNIFEQNSLLSVGWKYGAIAWKTMPSDSLPGTPAGWKIDKPMNIDNYSTQTSAYKQCTWWVYNQAKEFGINYG</sequence>
<reference evidence="5" key="1">
    <citation type="submission" date="2015-10" db="EMBL/GenBank/DDBJ databases">
        <title>Draft Genome Sequences of 11 Lactococcus lactis subspecies cremoris strains.</title>
        <authorList>
            <person name="Wels M."/>
            <person name="Backus L."/>
            <person name="Boekhorst J."/>
            <person name="Dijkstra A."/>
            <person name="Beerthuizen M."/>
            <person name="Kelly W."/>
            <person name="Siezen R."/>
            <person name="Bachmann H."/>
            <person name="Van Hijum S."/>
        </authorList>
    </citation>
    <scope>NUCLEOTIDE SEQUENCE [LARGE SCALE GENOMIC DNA]</scope>
    <source>
        <strain evidence="5">N42</strain>
    </source>
</reference>
<feature type="domain" description="DUF5648" evidence="1">
    <location>
        <begin position="26"/>
        <end position="126"/>
    </location>
</feature>
<dbReference type="Pfam" id="PF18885">
    <property type="entry name" value="DUF5648"/>
    <property type="match status" value="1"/>
</dbReference>
<dbReference type="Proteomes" id="UP000052991">
    <property type="component" value="Unassembled WGS sequence"/>
</dbReference>
<accession>A0A0V8D9K0</accession>
<evidence type="ECO:0000313" key="3">
    <source>
        <dbReference type="EMBL" id="ARD99260.1"/>
    </source>
</evidence>
<gene>
    <name evidence="2" type="ORF">LL229_1691</name>
    <name evidence="3" type="ORF">LL275_1633</name>
    <name evidence="4" type="ORF">N42_0616</name>
</gene>
<protein>
    <submittedName>
        <fullName evidence="2">CHAP domain-containing protein</fullName>
    </submittedName>
    <submittedName>
        <fullName evidence="4">Cell wall surface anchor family protein</fullName>
    </submittedName>
    <submittedName>
        <fullName evidence="3">Surface antigen</fullName>
    </submittedName>
</protein>
<evidence type="ECO:0000313" key="4">
    <source>
        <dbReference type="EMBL" id="KSU28559.1"/>
    </source>
</evidence>
<dbReference type="AlphaFoldDB" id="A0A0V8D9K0"/>
<proteinExistence type="predicted"/>
<dbReference type="EMBL" id="CP090823">
    <property type="protein sequence ID" value="ARD96572.1"/>
    <property type="molecule type" value="Genomic_DNA"/>
</dbReference>
<evidence type="ECO:0000313" key="2">
    <source>
        <dbReference type="EMBL" id="ARD96572.1"/>
    </source>
</evidence>
<evidence type="ECO:0000313" key="6">
    <source>
        <dbReference type="Proteomes" id="UP000192085"/>
    </source>
</evidence>
<dbReference type="Proteomes" id="UP000192085">
    <property type="component" value="Chromosome"/>
</dbReference>
<dbReference type="EMBL" id="CP015897">
    <property type="protein sequence ID" value="ARD99260.1"/>
    <property type="molecule type" value="Genomic_DNA"/>
</dbReference>
<dbReference type="InterPro" id="IPR043708">
    <property type="entry name" value="DUF5648"/>
</dbReference>
<reference evidence="4" key="3">
    <citation type="journal article" date="2017" name="Genome Announc.">
        <title>Draft Genome Sequences of 24 Lactococcus lactis Strains.</title>
        <authorList>
            <person name="Backus L."/>
            <person name="Wels M."/>
            <person name="Boekhorst J."/>
            <person name="Dijkstra A.R."/>
            <person name="Beerthuyzen M."/>
            <person name="Kelly W.J."/>
            <person name="Siezen R.J."/>
            <person name="van Hijum S.A."/>
            <person name="Bachmann H."/>
        </authorList>
    </citation>
    <scope>NUCLEOTIDE SEQUENCE</scope>
    <source>
        <strain evidence="4">N42</strain>
    </source>
</reference>
<dbReference type="RefSeq" id="WP_003130764.1">
    <property type="nucleotide sequence ID" value="NZ_CAKMCW010000056.1"/>
</dbReference>